<evidence type="ECO:0000313" key="2">
    <source>
        <dbReference type="EMBL" id="KAA1080851.1"/>
    </source>
</evidence>
<feature type="region of interest" description="Disordered" evidence="1">
    <location>
        <begin position="32"/>
        <end position="59"/>
    </location>
</feature>
<dbReference type="EMBL" id="VDEP01000013">
    <property type="protein sequence ID" value="KAA1137008.1"/>
    <property type="molecule type" value="Genomic_DNA"/>
</dbReference>
<dbReference type="AlphaFoldDB" id="A0A5B0MUX7"/>
<gene>
    <name evidence="2" type="ORF">PGT21_023759</name>
    <name evidence="3" type="ORF">PGTUg99_002624</name>
</gene>
<name>A0A5B0MUX7_PUCGR</name>
<proteinExistence type="predicted"/>
<feature type="compositionally biased region" description="Basic and acidic residues" evidence="1">
    <location>
        <begin position="32"/>
        <end position="43"/>
    </location>
</feature>
<evidence type="ECO:0000313" key="5">
    <source>
        <dbReference type="Proteomes" id="UP000325313"/>
    </source>
</evidence>
<organism evidence="2 4">
    <name type="scientific">Puccinia graminis f. sp. tritici</name>
    <dbReference type="NCBI Taxonomy" id="56615"/>
    <lineage>
        <taxon>Eukaryota</taxon>
        <taxon>Fungi</taxon>
        <taxon>Dikarya</taxon>
        <taxon>Basidiomycota</taxon>
        <taxon>Pucciniomycotina</taxon>
        <taxon>Pucciniomycetes</taxon>
        <taxon>Pucciniales</taxon>
        <taxon>Pucciniaceae</taxon>
        <taxon>Puccinia</taxon>
    </lineage>
</organism>
<evidence type="ECO:0000313" key="3">
    <source>
        <dbReference type="EMBL" id="KAA1137008.1"/>
    </source>
</evidence>
<evidence type="ECO:0000256" key="1">
    <source>
        <dbReference type="SAM" id="MobiDB-lite"/>
    </source>
</evidence>
<accession>A0A5B0MUX7</accession>
<protein>
    <submittedName>
        <fullName evidence="2">Uncharacterized protein</fullName>
    </submittedName>
</protein>
<comment type="caution">
    <text evidence="2">The sequence shown here is derived from an EMBL/GenBank/DDBJ whole genome shotgun (WGS) entry which is preliminary data.</text>
</comment>
<dbReference type="EMBL" id="VSWC01000131">
    <property type="protein sequence ID" value="KAA1080851.1"/>
    <property type="molecule type" value="Genomic_DNA"/>
</dbReference>
<dbReference type="Proteomes" id="UP000325313">
    <property type="component" value="Unassembled WGS sequence"/>
</dbReference>
<reference evidence="4 5" key="1">
    <citation type="submission" date="2019-05" db="EMBL/GenBank/DDBJ databases">
        <title>Emergence of the Ug99 lineage of the wheat stem rust pathogen through somatic hybridization.</title>
        <authorList>
            <person name="Li F."/>
            <person name="Upadhyaya N.M."/>
            <person name="Sperschneider J."/>
            <person name="Matny O."/>
            <person name="Nguyen-Phuc H."/>
            <person name="Mago R."/>
            <person name="Raley C."/>
            <person name="Miller M.E."/>
            <person name="Silverstein K.A.T."/>
            <person name="Henningsen E."/>
            <person name="Hirsch C.D."/>
            <person name="Visser B."/>
            <person name="Pretorius Z.A."/>
            <person name="Steffenson B.J."/>
            <person name="Schwessinger B."/>
            <person name="Dodds P.N."/>
            <person name="Figueroa M."/>
        </authorList>
    </citation>
    <scope>NUCLEOTIDE SEQUENCE [LARGE SCALE GENOMIC DNA]</scope>
    <source>
        <strain evidence="2">21-0</strain>
        <strain evidence="3 5">Ug99</strain>
    </source>
</reference>
<evidence type="ECO:0000313" key="4">
    <source>
        <dbReference type="Proteomes" id="UP000324748"/>
    </source>
</evidence>
<sequence length="75" mass="8363">MNQKGEDVELMTISESTEAAGGLEHQLMEMAARHSEKNQEIGRPKAQFAKEVSSSTSLGSNVTRLRRPIPNYIFE</sequence>
<keyword evidence="4" id="KW-1185">Reference proteome</keyword>
<dbReference type="Proteomes" id="UP000324748">
    <property type="component" value="Unassembled WGS sequence"/>
</dbReference>